<evidence type="ECO:0000313" key="2">
    <source>
        <dbReference type="Proteomes" id="UP001162156"/>
    </source>
</evidence>
<sequence>MCVWPQQCLIWGVSFPDIKLNNGLNICGRKDIVCVSSNENDKIKQKLREKGFNVIEVCGAGYKTLTVILGKKQKKYLRTTSKKQVTSQISSFPIN</sequence>
<gene>
    <name evidence="1" type="ORF">NQ314_018529</name>
</gene>
<dbReference type="Gene3D" id="3.40.190.80">
    <property type="match status" value="1"/>
</dbReference>
<dbReference type="EMBL" id="JANEYF010005225">
    <property type="protein sequence ID" value="KAJ8928844.1"/>
    <property type="molecule type" value="Genomic_DNA"/>
</dbReference>
<evidence type="ECO:0000313" key="1">
    <source>
        <dbReference type="EMBL" id="KAJ8928844.1"/>
    </source>
</evidence>
<protein>
    <submittedName>
        <fullName evidence="1">Uncharacterized protein</fullName>
    </submittedName>
</protein>
<proteinExistence type="predicted"/>
<keyword evidence="2" id="KW-1185">Reference proteome</keyword>
<dbReference type="Proteomes" id="UP001162156">
    <property type="component" value="Unassembled WGS sequence"/>
</dbReference>
<reference evidence="1" key="1">
    <citation type="journal article" date="2023" name="Insect Mol. Biol.">
        <title>Genome sequencing provides insights into the evolution of gene families encoding plant cell wall-degrading enzymes in longhorned beetles.</title>
        <authorList>
            <person name="Shin N.R."/>
            <person name="Okamura Y."/>
            <person name="Kirsch R."/>
            <person name="Pauchet Y."/>
        </authorList>
    </citation>
    <scope>NUCLEOTIDE SEQUENCE</scope>
    <source>
        <strain evidence="1">RBIC_L_NR</strain>
    </source>
</reference>
<organism evidence="1 2">
    <name type="scientific">Rhamnusium bicolor</name>
    <dbReference type="NCBI Taxonomy" id="1586634"/>
    <lineage>
        <taxon>Eukaryota</taxon>
        <taxon>Metazoa</taxon>
        <taxon>Ecdysozoa</taxon>
        <taxon>Arthropoda</taxon>
        <taxon>Hexapoda</taxon>
        <taxon>Insecta</taxon>
        <taxon>Pterygota</taxon>
        <taxon>Neoptera</taxon>
        <taxon>Endopterygota</taxon>
        <taxon>Coleoptera</taxon>
        <taxon>Polyphaga</taxon>
        <taxon>Cucujiformia</taxon>
        <taxon>Chrysomeloidea</taxon>
        <taxon>Cerambycidae</taxon>
        <taxon>Lepturinae</taxon>
        <taxon>Rhagiini</taxon>
        <taxon>Rhamnusium</taxon>
    </lineage>
</organism>
<accession>A0AAV8WQP9</accession>
<name>A0AAV8WQP9_9CUCU</name>
<dbReference type="AlphaFoldDB" id="A0AAV8WQP9"/>
<comment type="caution">
    <text evidence="1">The sequence shown here is derived from an EMBL/GenBank/DDBJ whole genome shotgun (WGS) entry which is preliminary data.</text>
</comment>